<keyword evidence="2" id="KW-1185">Reference proteome</keyword>
<proteinExistence type="predicted"/>
<organism evidence="1 2">
    <name type="scientific">Agrocybe chaxingu</name>
    <dbReference type="NCBI Taxonomy" id="84603"/>
    <lineage>
        <taxon>Eukaryota</taxon>
        <taxon>Fungi</taxon>
        <taxon>Dikarya</taxon>
        <taxon>Basidiomycota</taxon>
        <taxon>Agaricomycotina</taxon>
        <taxon>Agaricomycetes</taxon>
        <taxon>Agaricomycetidae</taxon>
        <taxon>Agaricales</taxon>
        <taxon>Agaricineae</taxon>
        <taxon>Strophariaceae</taxon>
        <taxon>Agrocybe</taxon>
    </lineage>
</organism>
<dbReference type="EMBL" id="JANKHO010000944">
    <property type="protein sequence ID" value="KAJ3504929.1"/>
    <property type="molecule type" value="Genomic_DNA"/>
</dbReference>
<accession>A0A9W8JWQ1</accession>
<dbReference type="AlphaFoldDB" id="A0A9W8JWQ1"/>
<name>A0A9W8JWQ1_9AGAR</name>
<evidence type="ECO:0000313" key="1">
    <source>
        <dbReference type="EMBL" id="KAJ3504929.1"/>
    </source>
</evidence>
<protein>
    <submittedName>
        <fullName evidence="1">Uncharacterized protein</fullName>
    </submittedName>
</protein>
<dbReference type="OrthoDB" id="10380631at2759"/>
<sequence length="182" mass="19834">MPPLPPWAHLLAATIPGLNDAKDITWRIHILQDEIDTILTPIQASIDDFQAVLTVKLEEAIKPWRGELEARLLVNHGAPPGPYVALVIAKLSDIIEDSIVNVLSDIQGLKEERRSTFIMGAEDATQPVKGAIVGVIMPLPCLIEQNPPVSRILAGTIFLMFKSQWPLGLILDVLGFSIKGPA</sequence>
<comment type="caution">
    <text evidence="1">The sequence shown here is derived from an EMBL/GenBank/DDBJ whole genome shotgun (WGS) entry which is preliminary data.</text>
</comment>
<reference evidence="1" key="1">
    <citation type="submission" date="2022-07" db="EMBL/GenBank/DDBJ databases">
        <title>Genome Sequence of Agrocybe chaxingu.</title>
        <authorList>
            <person name="Buettner E."/>
        </authorList>
    </citation>
    <scope>NUCLEOTIDE SEQUENCE</scope>
    <source>
        <strain evidence="1">MP-N11</strain>
    </source>
</reference>
<gene>
    <name evidence="1" type="ORF">NLJ89_g7680</name>
</gene>
<dbReference type="Proteomes" id="UP001148786">
    <property type="component" value="Unassembled WGS sequence"/>
</dbReference>
<evidence type="ECO:0000313" key="2">
    <source>
        <dbReference type="Proteomes" id="UP001148786"/>
    </source>
</evidence>